<dbReference type="Pfam" id="PF14196">
    <property type="entry name" value="ATC_hydrolase"/>
    <property type="match status" value="1"/>
</dbReference>
<proteinExistence type="predicted"/>
<accession>A0A1D3L351</accession>
<name>A0A1D3L351_9EURY</name>
<dbReference type="RefSeq" id="WP_171899106.1">
    <property type="nucleotide sequence ID" value="NZ_LT607756.1"/>
</dbReference>
<dbReference type="Proteomes" id="UP000094707">
    <property type="component" value="Chromosome I"/>
</dbReference>
<sequence>MVSIEDIPMKVRWDIATRSSTDMRQGYARAFQNILNERMVEDVVEAIWAQGGRQVKDVADSLGLPHGNAQQVNDALGIVSGIILGPGFKIETVESDKNRVVDRVTSCPVFKSSKKQNLPASGPCIACKAFNKYAVESLNPNYTQHTTKRMCMGDEYCESIIEEK</sequence>
<dbReference type="GeneID" id="30412269"/>
<dbReference type="InterPro" id="IPR026002">
    <property type="entry name" value="ATC_hydrolase-like"/>
</dbReference>
<evidence type="ECO:0008006" key="3">
    <source>
        <dbReference type="Google" id="ProtNLM"/>
    </source>
</evidence>
<dbReference type="OrthoDB" id="70051at2157"/>
<organism evidence="1 2">
    <name type="scientific">Methanobacterium congolense</name>
    <dbReference type="NCBI Taxonomy" id="118062"/>
    <lineage>
        <taxon>Archaea</taxon>
        <taxon>Methanobacteriati</taxon>
        <taxon>Methanobacteriota</taxon>
        <taxon>Methanomada group</taxon>
        <taxon>Methanobacteria</taxon>
        <taxon>Methanobacteriales</taxon>
        <taxon>Methanobacteriaceae</taxon>
        <taxon>Methanobacterium</taxon>
    </lineage>
</organism>
<dbReference type="EMBL" id="LT607756">
    <property type="protein sequence ID" value="SCG85983.1"/>
    <property type="molecule type" value="Genomic_DNA"/>
</dbReference>
<gene>
    <name evidence="1" type="ORF">MCBB_1427</name>
</gene>
<dbReference type="KEGG" id="mcub:MCBB_1427"/>
<protein>
    <recommendedName>
        <fullName evidence="3">Transcriptional regulator</fullName>
    </recommendedName>
</protein>
<dbReference type="AlphaFoldDB" id="A0A1D3L351"/>
<keyword evidence="2" id="KW-1185">Reference proteome</keyword>
<evidence type="ECO:0000313" key="2">
    <source>
        <dbReference type="Proteomes" id="UP000094707"/>
    </source>
</evidence>
<reference evidence="1 2" key="1">
    <citation type="submission" date="2016-08" db="EMBL/GenBank/DDBJ databases">
        <authorList>
            <person name="Seilhamer J.J."/>
        </authorList>
    </citation>
    <scope>NUCLEOTIDE SEQUENCE [LARGE SCALE GENOMIC DNA]</scope>
    <source>
        <strain evidence="1">Buetzberg</strain>
    </source>
</reference>
<evidence type="ECO:0000313" key="1">
    <source>
        <dbReference type="EMBL" id="SCG85983.1"/>
    </source>
</evidence>